<feature type="transmembrane region" description="Helical" evidence="6">
    <location>
        <begin position="217"/>
        <end position="242"/>
    </location>
</feature>
<gene>
    <name evidence="7" type="ORF">COR50_20165</name>
</gene>
<dbReference type="InterPro" id="IPR044878">
    <property type="entry name" value="UbiA_sf"/>
</dbReference>
<dbReference type="CDD" id="cd13961">
    <property type="entry name" value="PT_UbiA_DGGGPS"/>
    <property type="match status" value="1"/>
</dbReference>
<keyword evidence="4 6" id="KW-1133">Transmembrane helix</keyword>
<keyword evidence="2" id="KW-1003">Cell membrane</keyword>
<evidence type="ECO:0000256" key="3">
    <source>
        <dbReference type="ARBA" id="ARBA00022692"/>
    </source>
</evidence>
<dbReference type="RefSeq" id="WP_098195671.1">
    <property type="nucleotide sequence ID" value="NZ_CP023777.1"/>
</dbReference>
<dbReference type="Proteomes" id="UP000220133">
    <property type="component" value="Chromosome"/>
</dbReference>
<dbReference type="InterPro" id="IPR050475">
    <property type="entry name" value="Prenyltransferase_related"/>
</dbReference>
<reference evidence="7 8" key="1">
    <citation type="submission" date="2017-10" db="EMBL/GenBank/DDBJ databases">
        <title>Paenichitinophaga pekingensis gen. nov., sp. nov., isolated from activated sludge.</title>
        <authorList>
            <person name="Jin D."/>
            <person name="Kong X."/>
            <person name="Deng Y."/>
            <person name="Bai Z."/>
        </authorList>
    </citation>
    <scope>NUCLEOTIDE SEQUENCE [LARGE SCALE GENOMIC DNA]</scope>
    <source>
        <strain evidence="7 8">13</strain>
    </source>
</reference>
<feature type="transmembrane region" description="Helical" evidence="6">
    <location>
        <begin position="143"/>
        <end position="164"/>
    </location>
</feature>
<sequence>MQMVSLFFKLIRWPNLVIIFLTQLLFLVCIVQPLGRFEQLAGSPGGSVYILIAIAYMLLAAGGYIINDYFDLDIDLVNKPGKIFITNGISHASALGIYVVMNIATLGAGFWICKQLGNWTILYCIAICMFLLYCYSAYFKKQFLIGNIVVAAISSSAIPVLTLIEAGSTNMPAYTRVNLWRITLLYTFFAFIISFARELVKDIEDADGDRQYQARTIPIVLGCNAAKFIVIGCLSCLVLTLVSLQPALWGRKSSAIALSLYSIGLVILPLVLVTREVFLASMIQDYRKLSKWMKLVMVTGILSMVFIRYIFV</sequence>
<evidence type="ECO:0000256" key="2">
    <source>
        <dbReference type="ARBA" id="ARBA00022475"/>
    </source>
</evidence>
<name>A0A291QZN1_9BACT</name>
<organism evidence="7 8">
    <name type="scientific">Chitinophaga caeni</name>
    <dbReference type="NCBI Taxonomy" id="2029983"/>
    <lineage>
        <taxon>Bacteria</taxon>
        <taxon>Pseudomonadati</taxon>
        <taxon>Bacteroidota</taxon>
        <taxon>Chitinophagia</taxon>
        <taxon>Chitinophagales</taxon>
        <taxon>Chitinophagaceae</taxon>
        <taxon>Chitinophaga</taxon>
    </lineage>
</organism>
<evidence type="ECO:0000256" key="1">
    <source>
        <dbReference type="ARBA" id="ARBA00004141"/>
    </source>
</evidence>
<evidence type="ECO:0000256" key="4">
    <source>
        <dbReference type="ARBA" id="ARBA00022989"/>
    </source>
</evidence>
<dbReference type="OrthoDB" id="9811562at2"/>
<comment type="subcellular location">
    <subcellularLocation>
        <location evidence="1">Membrane</location>
        <topology evidence="1">Multi-pass membrane protein</topology>
    </subcellularLocation>
</comment>
<feature type="transmembrane region" description="Helical" evidence="6">
    <location>
        <begin position="88"/>
        <end position="112"/>
    </location>
</feature>
<evidence type="ECO:0000256" key="6">
    <source>
        <dbReference type="SAM" id="Phobius"/>
    </source>
</evidence>
<feature type="transmembrane region" description="Helical" evidence="6">
    <location>
        <begin position="292"/>
        <end position="311"/>
    </location>
</feature>
<evidence type="ECO:0008006" key="9">
    <source>
        <dbReference type="Google" id="ProtNLM"/>
    </source>
</evidence>
<dbReference type="GO" id="GO:0016765">
    <property type="term" value="F:transferase activity, transferring alkyl or aryl (other than methyl) groups"/>
    <property type="evidence" value="ECO:0007669"/>
    <property type="project" value="InterPro"/>
</dbReference>
<evidence type="ECO:0000256" key="5">
    <source>
        <dbReference type="ARBA" id="ARBA00023136"/>
    </source>
</evidence>
<keyword evidence="3 6" id="KW-0812">Transmembrane</keyword>
<dbReference type="PANTHER" id="PTHR42723:SF1">
    <property type="entry name" value="CHLOROPHYLL SYNTHASE, CHLOROPLASTIC"/>
    <property type="match status" value="1"/>
</dbReference>
<dbReference type="AlphaFoldDB" id="A0A291QZN1"/>
<dbReference type="PANTHER" id="PTHR42723">
    <property type="entry name" value="CHLOROPHYLL SYNTHASE"/>
    <property type="match status" value="1"/>
</dbReference>
<dbReference type="EMBL" id="CP023777">
    <property type="protein sequence ID" value="ATL49303.1"/>
    <property type="molecule type" value="Genomic_DNA"/>
</dbReference>
<feature type="transmembrane region" description="Helical" evidence="6">
    <location>
        <begin position="179"/>
        <end position="196"/>
    </location>
</feature>
<feature type="transmembrane region" description="Helical" evidence="6">
    <location>
        <begin position="118"/>
        <end position="136"/>
    </location>
</feature>
<dbReference type="KEGG" id="cbae:COR50_20165"/>
<dbReference type="Gene3D" id="1.10.357.140">
    <property type="entry name" value="UbiA prenyltransferase"/>
    <property type="match status" value="1"/>
</dbReference>
<dbReference type="InterPro" id="IPR000537">
    <property type="entry name" value="UbiA_prenyltransferase"/>
</dbReference>
<dbReference type="Pfam" id="PF01040">
    <property type="entry name" value="UbiA"/>
    <property type="match status" value="1"/>
</dbReference>
<feature type="transmembrane region" description="Helical" evidence="6">
    <location>
        <begin position="47"/>
        <end position="67"/>
    </location>
</feature>
<proteinExistence type="predicted"/>
<dbReference type="GO" id="GO:0016020">
    <property type="term" value="C:membrane"/>
    <property type="evidence" value="ECO:0007669"/>
    <property type="project" value="UniProtKB-SubCell"/>
</dbReference>
<feature type="transmembrane region" description="Helical" evidence="6">
    <location>
        <begin position="254"/>
        <end position="272"/>
    </location>
</feature>
<protein>
    <recommendedName>
        <fullName evidence="9">Prenyltransferase</fullName>
    </recommendedName>
</protein>
<accession>A0A291QZN1</accession>
<keyword evidence="5 6" id="KW-0472">Membrane</keyword>
<evidence type="ECO:0000313" key="7">
    <source>
        <dbReference type="EMBL" id="ATL49303.1"/>
    </source>
</evidence>
<keyword evidence="8" id="KW-1185">Reference proteome</keyword>
<evidence type="ECO:0000313" key="8">
    <source>
        <dbReference type="Proteomes" id="UP000220133"/>
    </source>
</evidence>